<feature type="region of interest" description="Disordered" evidence="5">
    <location>
        <begin position="326"/>
        <end position="358"/>
    </location>
</feature>
<keyword evidence="8" id="KW-1185">Reference proteome</keyword>
<evidence type="ECO:0000256" key="2">
    <source>
        <dbReference type="ARBA" id="ARBA00022884"/>
    </source>
</evidence>
<dbReference type="EMBL" id="MCFE01000594">
    <property type="protein sequence ID" value="ORX85217.1"/>
    <property type="molecule type" value="Genomic_DNA"/>
</dbReference>
<proteinExistence type="predicted"/>
<gene>
    <name evidence="7" type="ORF">K493DRAFT_360475</name>
</gene>
<dbReference type="InParanoid" id="A0A1Y1XHK3"/>
<dbReference type="GO" id="GO:0005730">
    <property type="term" value="C:nucleolus"/>
    <property type="evidence" value="ECO:0007669"/>
    <property type="project" value="UniProtKB-SubCell"/>
</dbReference>
<keyword evidence="3" id="KW-0539">Nucleus</keyword>
<accession>A0A1Y1XHK3</accession>
<organism evidence="7 8">
    <name type="scientific">Basidiobolus meristosporus CBS 931.73</name>
    <dbReference type="NCBI Taxonomy" id="1314790"/>
    <lineage>
        <taxon>Eukaryota</taxon>
        <taxon>Fungi</taxon>
        <taxon>Fungi incertae sedis</taxon>
        <taxon>Zoopagomycota</taxon>
        <taxon>Entomophthoromycotina</taxon>
        <taxon>Basidiobolomycetes</taxon>
        <taxon>Basidiobolales</taxon>
        <taxon>Basidiobolaceae</taxon>
        <taxon>Basidiobolus</taxon>
    </lineage>
</organism>
<dbReference type="InterPro" id="IPR035979">
    <property type="entry name" value="RBD_domain_sf"/>
</dbReference>
<dbReference type="InterPro" id="IPR012677">
    <property type="entry name" value="Nucleotide-bd_a/b_plait_sf"/>
</dbReference>
<comment type="caution">
    <text evidence="7">The sequence shown here is derived from an EMBL/GenBank/DDBJ whole genome shotgun (WGS) entry which is preliminary data.</text>
</comment>
<sequence>MSEENAPERKRIYLGGLAPDVTAADVEKRFHTFGTLSSVELVLNEFTGKCRGFAYLNLDITPANWKKCYSMYNGTKWKGQQLKLEEAKTDYMTKWVLKKEWEEAKAKEENPKPKKKRSASVDGYEAADMTLVNEKNVDGRKGWKRGRYGRAVAVMKLKKTDGTPFTYDPSHYKNNLEKLFGSVRPLPISKLTWSYDQTSNHNLVEDEVAVPEPRKPATESLIKANEQRLEALKRRQEEQERSRKMIKESLSNIDGKKSEGHIVFEDSDDEAQQKGKSLFDSDSDSEEAPGDFDIEINEAFEGEAGRKRLALQKRFGGDERFKLDEDFMGDEEIAQREEAKRAEETKEEAADDDDDINVKQENSVAMSILNSLFQDAPAPVVEKPAEVNARYWKPVTRFDPDAEDADEMLVDETLAEEADDHPAQAYEPSTAPDVSDEKKVVINTNLKSVFSGNDEGFTLFGGSESESDDEPVTPFAFPTSQVEASPTPLTRLKSVTAAPAVQRSGALFFFHLYDPEMHKRSNFKEDRVFARTGTIEEVTAAWQEQRSELTQEYKRKHKSATRKKLKMKRKYVK</sequence>
<dbReference type="CDD" id="cd12226">
    <property type="entry name" value="RRM_NOL8"/>
    <property type="match status" value="1"/>
</dbReference>
<dbReference type="InterPro" id="IPR000504">
    <property type="entry name" value="RRM_dom"/>
</dbReference>
<dbReference type="GO" id="GO:0003723">
    <property type="term" value="F:RNA binding"/>
    <property type="evidence" value="ECO:0007669"/>
    <property type="project" value="UniProtKB-UniRule"/>
</dbReference>
<evidence type="ECO:0000313" key="8">
    <source>
        <dbReference type="Proteomes" id="UP000193498"/>
    </source>
</evidence>
<protein>
    <recommendedName>
        <fullName evidence="6">RRM domain-containing protein</fullName>
    </recommendedName>
</protein>
<dbReference type="OrthoDB" id="21643at2759"/>
<evidence type="ECO:0000256" key="1">
    <source>
        <dbReference type="ARBA" id="ARBA00004604"/>
    </source>
</evidence>
<feature type="compositionally biased region" description="Basic and acidic residues" evidence="5">
    <location>
        <begin position="254"/>
        <end position="264"/>
    </location>
</feature>
<dbReference type="PANTHER" id="PTHR48029">
    <property type="entry name" value="NUCLEOLAR PROTEIN 8"/>
    <property type="match status" value="1"/>
</dbReference>
<feature type="compositionally biased region" description="Basic and acidic residues" evidence="5">
    <location>
        <begin position="333"/>
        <end position="348"/>
    </location>
</feature>
<evidence type="ECO:0000259" key="6">
    <source>
        <dbReference type="PROSITE" id="PS50102"/>
    </source>
</evidence>
<dbReference type="PANTHER" id="PTHR48029:SF1">
    <property type="entry name" value="NUCLEOLAR PROTEIN 8"/>
    <property type="match status" value="1"/>
</dbReference>
<dbReference type="FunCoup" id="A0A1Y1XHK3">
    <property type="interactions" value="65"/>
</dbReference>
<evidence type="ECO:0000256" key="3">
    <source>
        <dbReference type="ARBA" id="ARBA00023242"/>
    </source>
</evidence>
<reference evidence="7 8" key="1">
    <citation type="submission" date="2016-07" db="EMBL/GenBank/DDBJ databases">
        <title>Pervasive Adenine N6-methylation of Active Genes in Fungi.</title>
        <authorList>
            <consortium name="DOE Joint Genome Institute"/>
            <person name="Mondo S.J."/>
            <person name="Dannebaum R.O."/>
            <person name="Kuo R.C."/>
            <person name="Labutti K."/>
            <person name="Haridas S."/>
            <person name="Kuo A."/>
            <person name="Salamov A."/>
            <person name="Ahrendt S.R."/>
            <person name="Lipzen A."/>
            <person name="Sullivan W."/>
            <person name="Andreopoulos W.B."/>
            <person name="Clum A."/>
            <person name="Lindquist E."/>
            <person name="Daum C."/>
            <person name="Ramamoorthy G.K."/>
            <person name="Gryganskyi A."/>
            <person name="Culley D."/>
            <person name="Magnuson J.K."/>
            <person name="James T.Y."/>
            <person name="O'Malley M.A."/>
            <person name="Stajich J.E."/>
            <person name="Spatafora J.W."/>
            <person name="Visel A."/>
            <person name="Grigoriev I.V."/>
        </authorList>
    </citation>
    <scope>NUCLEOTIDE SEQUENCE [LARGE SCALE GENOMIC DNA]</scope>
    <source>
        <strain evidence="7 8">CBS 931.73</strain>
    </source>
</reference>
<dbReference type="Pfam" id="PF00076">
    <property type="entry name" value="RRM_1"/>
    <property type="match status" value="1"/>
</dbReference>
<dbReference type="InterPro" id="IPR034138">
    <property type="entry name" value="NOP8_RRM"/>
</dbReference>
<dbReference type="Gene3D" id="3.30.70.330">
    <property type="match status" value="1"/>
</dbReference>
<evidence type="ECO:0000256" key="4">
    <source>
        <dbReference type="PROSITE-ProRule" id="PRU00176"/>
    </source>
</evidence>
<evidence type="ECO:0000313" key="7">
    <source>
        <dbReference type="EMBL" id="ORX85217.1"/>
    </source>
</evidence>
<comment type="subcellular location">
    <subcellularLocation>
        <location evidence="1">Nucleus</location>
        <location evidence="1">Nucleolus</location>
    </subcellularLocation>
</comment>
<feature type="compositionally biased region" description="Basic residues" evidence="5">
    <location>
        <begin position="554"/>
        <end position="573"/>
    </location>
</feature>
<feature type="domain" description="RRM" evidence="6">
    <location>
        <begin position="10"/>
        <end position="89"/>
    </location>
</feature>
<feature type="region of interest" description="Disordered" evidence="5">
    <location>
        <begin position="546"/>
        <end position="573"/>
    </location>
</feature>
<keyword evidence="2 4" id="KW-0694">RNA-binding</keyword>
<dbReference type="SUPFAM" id="SSF54928">
    <property type="entry name" value="RNA-binding domain, RBD"/>
    <property type="match status" value="1"/>
</dbReference>
<dbReference type="AlphaFoldDB" id="A0A1Y1XHK3"/>
<evidence type="ECO:0000256" key="5">
    <source>
        <dbReference type="SAM" id="MobiDB-lite"/>
    </source>
</evidence>
<dbReference type="Proteomes" id="UP000193498">
    <property type="component" value="Unassembled WGS sequence"/>
</dbReference>
<name>A0A1Y1XHK3_9FUNG</name>
<feature type="compositionally biased region" description="Basic and acidic residues" evidence="5">
    <location>
        <begin position="234"/>
        <end position="247"/>
    </location>
</feature>
<dbReference type="SMART" id="SM00360">
    <property type="entry name" value="RRM"/>
    <property type="match status" value="1"/>
</dbReference>
<dbReference type="STRING" id="1314790.A0A1Y1XHK3"/>
<dbReference type="PROSITE" id="PS50102">
    <property type="entry name" value="RRM"/>
    <property type="match status" value="1"/>
</dbReference>
<feature type="compositionally biased region" description="Acidic residues" evidence="5">
    <location>
        <begin position="281"/>
        <end position="290"/>
    </location>
</feature>
<feature type="region of interest" description="Disordered" evidence="5">
    <location>
        <begin position="234"/>
        <end position="290"/>
    </location>
</feature>